<keyword evidence="3" id="KW-1185">Reference proteome</keyword>
<gene>
    <name evidence="2" type="ORF">GCM10011613_22290</name>
</gene>
<evidence type="ECO:0000313" key="3">
    <source>
        <dbReference type="Proteomes" id="UP000619761"/>
    </source>
</evidence>
<feature type="transmembrane region" description="Helical" evidence="1">
    <location>
        <begin position="305"/>
        <end position="327"/>
    </location>
</feature>
<evidence type="ECO:0000313" key="2">
    <source>
        <dbReference type="EMBL" id="GGY77287.1"/>
    </source>
</evidence>
<dbReference type="RefSeq" id="WP_189418621.1">
    <property type="nucleotide sequence ID" value="NZ_BMYZ01000002.1"/>
</dbReference>
<keyword evidence="1" id="KW-0812">Transmembrane</keyword>
<keyword evidence="1" id="KW-0472">Membrane</keyword>
<feature type="transmembrane region" description="Helical" evidence="1">
    <location>
        <begin position="184"/>
        <end position="209"/>
    </location>
</feature>
<proteinExistence type="predicted"/>
<evidence type="ECO:0008006" key="4">
    <source>
        <dbReference type="Google" id="ProtNLM"/>
    </source>
</evidence>
<dbReference type="Proteomes" id="UP000619761">
    <property type="component" value="Unassembled WGS sequence"/>
</dbReference>
<dbReference type="EMBL" id="BMYZ01000002">
    <property type="protein sequence ID" value="GGY77287.1"/>
    <property type="molecule type" value="Genomic_DNA"/>
</dbReference>
<feature type="transmembrane region" description="Helical" evidence="1">
    <location>
        <begin position="119"/>
        <end position="138"/>
    </location>
</feature>
<feature type="transmembrane region" description="Helical" evidence="1">
    <location>
        <begin position="20"/>
        <end position="40"/>
    </location>
</feature>
<sequence>MSLYKTQIKRELWENKVSFVYTPAIVSLLIVLLVACAAFYSGGKIDNNGVGFHYSSSNSSDDFGIHVPNQDTAVIKSSDNQGADDLKKEHQQHVSMAAIMKDTSVFNGMVTGIMYSNCAMLYLVFAVVLAAYALRCLFDDRKNKDILFWRSMPVSETTNVLAKLIMIFLIAPVTMLALNYIVTVIVFICGVIYLGLHGVAMGGLVSSVIEGGAYYIPLQIFYELIFSLLMLLPVIGFALFSSAFAKKTPIFIFVSPLLLCLADKIMNSLFGINLGVVKLFLEYGQAIALTRDAFLLQHSFTFTQAMILPLFICVTIGALFIAGAIWLRNNRYEI</sequence>
<organism evidence="2 3">
    <name type="scientific">Cellvibrio zantedeschiae</name>
    <dbReference type="NCBI Taxonomy" id="1237077"/>
    <lineage>
        <taxon>Bacteria</taxon>
        <taxon>Pseudomonadati</taxon>
        <taxon>Pseudomonadota</taxon>
        <taxon>Gammaproteobacteria</taxon>
        <taxon>Cellvibrionales</taxon>
        <taxon>Cellvibrionaceae</taxon>
        <taxon>Cellvibrio</taxon>
    </lineage>
</organism>
<comment type="caution">
    <text evidence="2">The sequence shown here is derived from an EMBL/GenBank/DDBJ whole genome shotgun (WGS) entry which is preliminary data.</text>
</comment>
<feature type="transmembrane region" description="Helical" evidence="1">
    <location>
        <begin position="159"/>
        <end position="178"/>
    </location>
</feature>
<evidence type="ECO:0000256" key="1">
    <source>
        <dbReference type="SAM" id="Phobius"/>
    </source>
</evidence>
<accession>A0ABQ3B2X7</accession>
<protein>
    <recommendedName>
        <fullName evidence="4">ABC transporter permease</fullName>
    </recommendedName>
</protein>
<feature type="transmembrane region" description="Helical" evidence="1">
    <location>
        <begin position="221"/>
        <end position="245"/>
    </location>
</feature>
<reference evidence="3" key="1">
    <citation type="journal article" date="2019" name="Int. J. Syst. Evol. Microbiol.">
        <title>The Global Catalogue of Microorganisms (GCM) 10K type strain sequencing project: providing services to taxonomists for standard genome sequencing and annotation.</title>
        <authorList>
            <consortium name="The Broad Institute Genomics Platform"/>
            <consortium name="The Broad Institute Genome Sequencing Center for Infectious Disease"/>
            <person name="Wu L."/>
            <person name="Ma J."/>
        </authorList>
    </citation>
    <scope>NUCLEOTIDE SEQUENCE [LARGE SCALE GENOMIC DNA]</scope>
    <source>
        <strain evidence="3">KCTC 32239</strain>
    </source>
</reference>
<name>A0ABQ3B2X7_9GAMM</name>
<keyword evidence="1" id="KW-1133">Transmembrane helix</keyword>